<dbReference type="AlphaFoldDB" id="A0A2R8AUA6"/>
<sequence>MSRTARLFQLMQALRSMTPPVTAQQLADETGVSERTLYRDIDALRGLGANIEGAAGFGYTLIEDAALPPMMFNDEEIEALVLGLQEVQQVGDPALADAAHAALTKLRARLPDRQAHRLKHAILSARRFERPPAPTVDARLLRRAAWDEVQVRFQYSDKFGQPSEREVKPLGVVFFQASHCLLAWCLLRQDFRAFRLDRMSALEVTTTSFRPKRVAMLRDYLKMIGG</sequence>
<evidence type="ECO:0000313" key="3">
    <source>
        <dbReference type="EMBL" id="SPF79633.1"/>
    </source>
</evidence>
<dbReference type="OrthoDB" id="9807255at2"/>
<dbReference type="SUPFAM" id="SSF46785">
    <property type="entry name" value="Winged helix' DNA-binding domain"/>
    <property type="match status" value="1"/>
</dbReference>
<proteinExistence type="predicted"/>
<dbReference type="Gene3D" id="1.10.10.10">
    <property type="entry name" value="Winged helix-like DNA-binding domain superfamily/Winged helix DNA-binding domain"/>
    <property type="match status" value="1"/>
</dbReference>
<keyword evidence="4" id="KW-1185">Reference proteome</keyword>
<organism evidence="3 4">
    <name type="scientific">Pseudoprimorskyibacter insulae</name>
    <dbReference type="NCBI Taxonomy" id="1695997"/>
    <lineage>
        <taxon>Bacteria</taxon>
        <taxon>Pseudomonadati</taxon>
        <taxon>Pseudomonadota</taxon>
        <taxon>Alphaproteobacteria</taxon>
        <taxon>Rhodobacterales</taxon>
        <taxon>Paracoccaceae</taxon>
        <taxon>Pseudoprimorskyibacter</taxon>
    </lineage>
</organism>
<evidence type="ECO:0000259" key="2">
    <source>
        <dbReference type="Pfam" id="PF13280"/>
    </source>
</evidence>
<name>A0A2R8AUA6_9RHOB</name>
<dbReference type="Pfam" id="PF08279">
    <property type="entry name" value="HTH_11"/>
    <property type="match status" value="1"/>
</dbReference>
<accession>A0A2R8AUA6</accession>
<protein>
    <recommendedName>
        <fullName evidence="5">HTH deoR-type domain-containing protein</fullName>
    </recommendedName>
</protein>
<evidence type="ECO:0008006" key="5">
    <source>
        <dbReference type="Google" id="ProtNLM"/>
    </source>
</evidence>
<evidence type="ECO:0000313" key="4">
    <source>
        <dbReference type="Proteomes" id="UP000244904"/>
    </source>
</evidence>
<dbReference type="InterPro" id="IPR013196">
    <property type="entry name" value="HTH_11"/>
</dbReference>
<reference evidence="4" key="1">
    <citation type="submission" date="2018-03" db="EMBL/GenBank/DDBJ databases">
        <authorList>
            <person name="Rodrigo-Torres L."/>
            <person name="Arahal R. D."/>
            <person name="Lucena T."/>
        </authorList>
    </citation>
    <scope>NUCLEOTIDE SEQUENCE [LARGE SCALE GENOMIC DNA]</scope>
    <source>
        <strain evidence="4">CECT 8871</strain>
    </source>
</reference>
<dbReference type="InterPro" id="IPR036388">
    <property type="entry name" value="WH-like_DNA-bd_sf"/>
</dbReference>
<dbReference type="InterPro" id="IPR026881">
    <property type="entry name" value="WYL_dom"/>
</dbReference>
<feature type="domain" description="Helix-turn-helix type 11" evidence="1">
    <location>
        <begin position="6"/>
        <end position="59"/>
    </location>
</feature>
<dbReference type="EMBL" id="OMOJ01000002">
    <property type="protein sequence ID" value="SPF79633.1"/>
    <property type="molecule type" value="Genomic_DNA"/>
</dbReference>
<feature type="domain" description="WYL" evidence="2">
    <location>
        <begin position="140"/>
        <end position="204"/>
    </location>
</feature>
<dbReference type="InterPro" id="IPR036390">
    <property type="entry name" value="WH_DNA-bd_sf"/>
</dbReference>
<dbReference type="PROSITE" id="PS52050">
    <property type="entry name" value="WYL"/>
    <property type="match status" value="1"/>
</dbReference>
<gene>
    <name evidence="3" type="ORF">PRI8871_01430</name>
</gene>
<dbReference type="PANTHER" id="PTHR34580">
    <property type="match status" value="1"/>
</dbReference>
<evidence type="ECO:0000259" key="1">
    <source>
        <dbReference type="Pfam" id="PF08279"/>
    </source>
</evidence>
<dbReference type="InterPro" id="IPR051534">
    <property type="entry name" value="CBASS_pafABC_assoc_protein"/>
</dbReference>
<dbReference type="Proteomes" id="UP000244904">
    <property type="component" value="Unassembled WGS sequence"/>
</dbReference>
<dbReference type="Pfam" id="PF13280">
    <property type="entry name" value="WYL"/>
    <property type="match status" value="1"/>
</dbReference>
<dbReference type="PANTHER" id="PTHR34580:SF3">
    <property type="entry name" value="PROTEIN PAFB"/>
    <property type="match status" value="1"/>
</dbReference>
<dbReference type="RefSeq" id="WP_108885488.1">
    <property type="nucleotide sequence ID" value="NZ_OMOJ01000002.1"/>
</dbReference>